<evidence type="ECO:0000259" key="2">
    <source>
        <dbReference type="Pfam" id="PF05899"/>
    </source>
</evidence>
<dbReference type="Pfam" id="PF05899">
    <property type="entry name" value="Cupin_3"/>
    <property type="match status" value="1"/>
</dbReference>
<evidence type="ECO:0000313" key="4">
    <source>
        <dbReference type="Proteomes" id="UP001165395"/>
    </source>
</evidence>
<dbReference type="PANTHER" id="PTHR40943">
    <property type="entry name" value="CYTOPLASMIC PROTEIN-RELATED"/>
    <property type="match status" value="1"/>
</dbReference>
<sequence>MKSITHLGKTLPEGSIDYPKPERLIKGNPKRSTHPFFASTHGDMDVGIWQCEVGAWKIAFADDTDEFFSLIEGCVHLHDESGHVTEILPGEAAVIPSGFHGIFEVISPVKKHYVFVKRNKEV</sequence>
<gene>
    <name evidence="3" type="ORF">LIN78_16900</name>
</gene>
<proteinExistence type="predicted"/>
<protein>
    <submittedName>
        <fullName evidence="3">Cupin domain-containing protein</fullName>
    </submittedName>
</protein>
<dbReference type="RefSeq" id="WP_227182058.1">
    <property type="nucleotide sequence ID" value="NZ_JAJBZT010000013.1"/>
</dbReference>
<name>A0ABS8DAJ4_9NEIS</name>
<dbReference type="EMBL" id="JAJBZT010000013">
    <property type="protein sequence ID" value="MCB6185227.1"/>
    <property type="molecule type" value="Genomic_DNA"/>
</dbReference>
<dbReference type="InterPro" id="IPR014710">
    <property type="entry name" value="RmlC-like_jellyroll"/>
</dbReference>
<dbReference type="InterPro" id="IPR008579">
    <property type="entry name" value="UGlyAH_Cupin_dom"/>
</dbReference>
<dbReference type="SUPFAM" id="SSF51182">
    <property type="entry name" value="RmlC-like cupins"/>
    <property type="match status" value="1"/>
</dbReference>
<keyword evidence="4" id="KW-1185">Reference proteome</keyword>
<feature type="domain" description="(S)-ureidoglycine aminohydrolase cupin" evidence="2">
    <location>
        <begin position="42"/>
        <end position="113"/>
    </location>
</feature>
<evidence type="ECO:0000313" key="3">
    <source>
        <dbReference type="EMBL" id="MCB6185227.1"/>
    </source>
</evidence>
<evidence type="ECO:0000256" key="1">
    <source>
        <dbReference type="SAM" id="MobiDB-lite"/>
    </source>
</evidence>
<dbReference type="Gene3D" id="2.60.120.10">
    <property type="entry name" value="Jelly Rolls"/>
    <property type="match status" value="1"/>
</dbReference>
<feature type="region of interest" description="Disordered" evidence="1">
    <location>
        <begin position="1"/>
        <end position="30"/>
    </location>
</feature>
<dbReference type="PANTHER" id="PTHR40943:SF2">
    <property type="entry name" value="(S)-UREIDOGLYCINE AMINOHYDROLASE CUPIN DOMAIN-CONTAINING PROTEIN"/>
    <property type="match status" value="1"/>
</dbReference>
<dbReference type="Proteomes" id="UP001165395">
    <property type="component" value="Unassembled WGS sequence"/>
</dbReference>
<dbReference type="InterPro" id="IPR011051">
    <property type="entry name" value="RmlC_Cupin_sf"/>
</dbReference>
<comment type="caution">
    <text evidence="3">The sequence shown here is derived from an EMBL/GenBank/DDBJ whole genome shotgun (WGS) entry which is preliminary data.</text>
</comment>
<reference evidence="3" key="1">
    <citation type="submission" date="2021-10" db="EMBL/GenBank/DDBJ databases">
        <title>The complete genome sequence of Leeia sp. TBRC 13508.</title>
        <authorList>
            <person name="Charoenyingcharoen P."/>
            <person name="Yukphan P."/>
        </authorList>
    </citation>
    <scope>NUCLEOTIDE SEQUENCE</scope>
    <source>
        <strain evidence="3">TBRC 13508</strain>
    </source>
</reference>
<organism evidence="3 4">
    <name type="scientific">Leeia speluncae</name>
    <dbReference type="NCBI Taxonomy" id="2884804"/>
    <lineage>
        <taxon>Bacteria</taxon>
        <taxon>Pseudomonadati</taxon>
        <taxon>Pseudomonadota</taxon>
        <taxon>Betaproteobacteria</taxon>
        <taxon>Neisseriales</taxon>
        <taxon>Leeiaceae</taxon>
        <taxon>Leeia</taxon>
    </lineage>
</organism>
<accession>A0ABS8DAJ4</accession>